<gene>
    <name evidence="5" type="primary">pxpB</name>
    <name evidence="5" type="ORF">D7322_14435</name>
</gene>
<evidence type="ECO:0000256" key="2">
    <source>
        <dbReference type="ARBA" id="ARBA00022801"/>
    </source>
</evidence>
<sequence>MGDQALVLSFGDTISEMVNVRVRQVATHIDNWSQPGVIEYVPAYTTITIYYDPLKITYQELLSVLQMIVQDIPEDTEYIGKKKEIPVYYNGADLAYVAQYNGLTEEEVIRLHSTPEYRVYMIGFVPGFPYLGGMDSRIATPRKEVPRLKIEAGAVGIAGEQTGVYPIETPGGWQIIGHTPLQLFDLSKESPSLLEMGDCVRFVPITYDEFVLLKTESYGH</sequence>
<keyword evidence="6" id="KW-1185">Reference proteome</keyword>
<dbReference type="Proteomes" id="UP000282423">
    <property type="component" value="Unassembled WGS sequence"/>
</dbReference>
<dbReference type="AlphaFoldDB" id="A0A420VXU5"/>
<keyword evidence="2 5" id="KW-0378">Hydrolase</keyword>
<dbReference type="OrthoDB" id="9778567at2"/>
<protein>
    <submittedName>
        <fullName evidence="5">5-oxoprolinase subunit PxpB</fullName>
        <ecNumber evidence="5">3.5.2.9</ecNumber>
    </submittedName>
</protein>
<evidence type="ECO:0000256" key="1">
    <source>
        <dbReference type="ARBA" id="ARBA00022741"/>
    </source>
</evidence>
<dbReference type="SMART" id="SM00796">
    <property type="entry name" value="AHS1"/>
    <property type="match status" value="1"/>
</dbReference>
<feature type="domain" description="Carboxyltransferase" evidence="4">
    <location>
        <begin position="1"/>
        <end position="194"/>
    </location>
</feature>
<name>A0A420VXU5_9SPHI</name>
<keyword evidence="3" id="KW-0067">ATP-binding</keyword>
<dbReference type="InterPro" id="IPR010016">
    <property type="entry name" value="PxpB"/>
</dbReference>
<dbReference type="Gene3D" id="3.30.1360.40">
    <property type="match status" value="1"/>
</dbReference>
<dbReference type="EC" id="3.5.2.9" evidence="5"/>
<accession>A0A420VXU5</accession>
<dbReference type="Pfam" id="PF02682">
    <property type="entry name" value="CT_C_D"/>
    <property type="match status" value="1"/>
</dbReference>
<dbReference type="SUPFAM" id="SSF160467">
    <property type="entry name" value="PH0987 N-terminal domain-like"/>
    <property type="match status" value="1"/>
</dbReference>
<comment type="caution">
    <text evidence="5">The sequence shown here is derived from an EMBL/GenBank/DDBJ whole genome shotgun (WGS) entry which is preliminary data.</text>
</comment>
<evidence type="ECO:0000256" key="3">
    <source>
        <dbReference type="ARBA" id="ARBA00022840"/>
    </source>
</evidence>
<dbReference type="GO" id="GO:0017168">
    <property type="term" value="F:5-oxoprolinase (ATP-hydrolyzing) activity"/>
    <property type="evidence" value="ECO:0007669"/>
    <property type="project" value="UniProtKB-EC"/>
</dbReference>
<dbReference type="EMBL" id="RBWS01000010">
    <property type="protein sequence ID" value="RKO70989.1"/>
    <property type="molecule type" value="Genomic_DNA"/>
</dbReference>
<dbReference type="Gene3D" id="2.40.100.10">
    <property type="entry name" value="Cyclophilin-like"/>
    <property type="match status" value="1"/>
</dbReference>
<dbReference type="PANTHER" id="PTHR34698:SF2">
    <property type="entry name" value="5-OXOPROLINASE SUBUNIT B"/>
    <property type="match status" value="1"/>
</dbReference>
<keyword evidence="1" id="KW-0547">Nucleotide-binding</keyword>
<evidence type="ECO:0000259" key="4">
    <source>
        <dbReference type="SMART" id="SM00796"/>
    </source>
</evidence>
<dbReference type="SUPFAM" id="SSF50891">
    <property type="entry name" value="Cyclophilin-like"/>
    <property type="match status" value="1"/>
</dbReference>
<evidence type="ECO:0000313" key="6">
    <source>
        <dbReference type="Proteomes" id="UP000282423"/>
    </source>
</evidence>
<dbReference type="InterPro" id="IPR029000">
    <property type="entry name" value="Cyclophilin-like_dom_sf"/>
</dbReference>
<reference evidence="5 6" key="1">
    <citation type="submission" date="2018-10" db="EMBL/GenBank/DDBJ databases">
        <title>Sphingobacterium sp. M05W1-28.</title>
        <authorList>
            <person name="Cai H."/>
        </authorList>
    </citation>
    <scope>NUCLEOTIDE SEQUENCE [LARGE SCALE GENOMIC DNA]</scope>
    <source>
        <strain evidence="5 6">M05W1-28</strain>
    </source>
</reference>
<evidence type="ECO:0000313" key="5">
    <source>
        <dbReference type="EMBL" id="RKO70989.1"/>
    </source>
</evidence>
<organism evidence="5 6">
    <name type="scientific">Sphingobacterium puteale</name>
    <dbReference type="NCBI Taxonomy" id="2420510"/>
    <lineage>
        <taxon>Bacteria</taxon>
        <taxon>Pseudomonadati</taxon>
        <taxon>Bacteroidota</taxon>
        <taxon>Sphingobacteriia</taxon>
        <taxon>Sphingobacteriales</taxon>
        <taxon>Sphingobacteriaceae</taxon>
        <taxon>Sphingobacterium</taxon>
    </lineage>
</organism>
<proteinExistence type="predicted"/>
<dbReference type="NCBIfam" id="TIGR00370">
    <property type="entry name" value="5-oxoprolinase subunit PxpB"/>
    <property type="match status" value="1"/>
</dbReference>
<dbReference type="PANTHER" id="PTHR34698">
    <property type="entry name" value="5-OXOPROLINASE SUBUNIT B"/>
    <property type="match status" value="1"/>
</dbReference>
<dbReference type="InterPro" id="IPR003833">
    <property type="entry name" value="CT_C_D"/>
</dbReference>
<dbReference type="GO" id="GO:0005524">
    <property type="term" value="F:ATP binding"/>
    <property type="evidence" value="ECO:0007669"/>
    <property type="project" value="UniProtKB-KW"/>
</dbReference>